<protein>
    <submittedName>
        <fullName evidence="2">Uncharacterized protein</fullName>
    </submittedName>
</protein>
<comment type="caution">
    <text evidence="2">The sequence shown here is derived from an EMBL/GenBank/DDBJ whole genome shotgun (WGS) entry which is preliminary data.</text>
</comment>
<keyword evidence="3" id="KW-1185">Reference proteome</keyword>
<gene>
    <name evidence="2" type="ORF">J1605_002293</name>
</gene>
<sequence length="210" mass="22158">MANGSAEKTEADAGLDGEHGRMRGVGEAQVSCGITWDTESQLHHKGTFCVTQGSIRYGWVQVLLGCCEHSASSVLGSSGLWATSVKLDGLCHMLFRSQEGRGVGCGARPCISSDRPEGLGPSVREFKAMALGPLVLGRLPSAEALPTVSSWASAPQLAQQTWVSPGWGEMVSAMEVLARAKPAAPDLPEERASFVCCEELTSSLLNVRIS</sequence>
<reference evidence="2 3" key="1">
    <citation type="submission" date="2022-11" db="EMBL/GenBank/DDBJ databases">
        <title>Whole genome sequence of Eschrichtius robustus ER-17-0199.</title>
        <authorList>
            <person name="Bruniche-Olsen A."/>
            <person name="Black A.N."/>
            <person name="Fields C.J."/>
            <person name="Walden K."/>
            <person name="Dewoody J.A."/>
        </authorList>
    </citation>
    <scope>NUCLEOTIDE SEQUENCE [LARGE SCALE GENOMIC DNA]</scope>
    <source>
        <strain evidence="2">ER-17-0199</strain>
        <tissue evidence="2">Blubber</tissue>
    </source>
</reference>
<organism evidence="2 3">
    <name type="scientific">Eschrichtius robustus</name>
    <name type="common">California gray whale</name>
    <name type="synonym">Eschrichtius gibbosus</name>
    <dbReference type="NCBI Taxonomy" id="9764"/>
    <lineage>
        <taxon>Eukaryota</taxon>
        <taxon>Metazoa</taxon>
        <taxon>Chordata</taxon>
        <taxon>Craniata</taxon>
        <taxon>Vertebrata</taxon>
        <taxon>Euteleostomi</taxon>
        <taxon>Mammalia</taxon>
        <taxon>Eutheria</taxon>
        <taxon>Laurasiatheria</taxon>
        <taxon>Artiodactyla</taxon>
        <taxon>Whippomorpha</taxon>
        <taxon>Cetacea</taxon>
        <taxon>Mysticeti</taxon>
        <taxon>Eschrichtiidae</taxon>
        <taxon>Eschrichtius</taxon>
    </lineage>
</organism>
<dbReference type="Proteomes" id="UP001159641">
    <property type="component" value="Unassembled WGS sequence"/>
</dbReference>
<accession>A0AB34HX23</accession>
<proteinExistence type="predicted"/>
<dbReference type="AlphaFoldDB" id="A0AB34HX23"/>
<evidence type="ECO:0000256" key="1">
    <source>
        <dbReference type="SAM" id="MobiDB-lite"/>
    </source>
</evidence>
<feature type="compositionally biased region" description="Basic and acidic residues" evidence="1">
    <location>
        <begin position="7"/>
        <end position="20"/>
    </location>
</feature>
<evidence type="ECO:0000313" key="3">
    <source>
        <dbReference type="Proteomes" id="UP001159641"/>
    </source>
</evidence>
<name>A0AB34HX23_ESCRO</name>
<dbReference type="EMBL" id="JAIQCJ010000544">
    <property type="protein sequence ID" value="KAJ8795531.1"/>
    <property type="molecule type" value="Genomic_DNA"/>
</dbReference>
<evidence type="ECO:0000313" key="2">
    <source>
        <dbReference type="EMBL" id="KAJ8795531.1"/>
    </source>
</evidence>
<feature type="region of interest" description="Disordered" evidence="1">
    <location>
        <begin position="1"/>
        <end position="20"/>
    </location>
</feature>